<dbReference type="Pfam" id="PF18151">
    <property type="entry name" value="DUF5601"/>
    <property type="match status" value="1"/>
</dbReference>
<gene>
    <name evidence="2" type="ORF">CKAN_02194100</name>
</gene>
<dbReference type="PANTHER" id="PTHR23101:SF63">
    <property type="entry name" value="VACUOLAR PROTEIN SORTING-ASSOCIATED PROTEIN 9A-LIKE ISOFORM X1"/>
    <property type="match status" value="1"/>
</dbReference>
<dbReference type="PROSITE" id="PS51205">
    <property type="entry name" value="VPS9"/>
    <property type="match status" value="1"/>
</dbReference>
<sequence>MDFTSSSSSSLTFTDFLDRMRHPASIDLVRSIKSFIVSFSFHSANSENDSKRLQDFLLAMETTIKDHPLWAGASWEEIDNAIEGLEKYVMTKLFSRTFACSPEDAKSDQEISEKIFLLQHFVRPEHLDIPAVYQNESAWLIAEKELQKINAFKAPREKLLCILNCCRVINNLLLNVSISTNHVPAGADDFLPVLIYITIKASPHCFVRVILNLMQANPPQLHSNLKFIQLFRRQSKVISEAAYYLTNLISVESFINGLDANSLSMDANEFQEKMQAARLAKAAQVAPRNISTSRDPQPVHCNKEIHMGGSYYPFMEAEAGKLTVEDVHKLLSVYKDVVNKYSVLCQAVRGLPLDKEKLPVALRGDLCDSILEHPRADCNPAEQDVVEVEGTKEKEKETFVESTVSSTRHPCCSDEGQKHGFKPTRVMAKIEIATAQ</sequence>
<proteinExistence type="predicted"/>
<dbReference type="GO" id="GO:0005829">
    <property type="term" value="C:cytosol"/>
    <property type="evidence" value="ECO:0007669"/>
    <property type="project" value="TreeGrafter"/>
</dbReference>
<name>A0A443PPL7_9MAGN</name>
<keyword evidence="3" id="KW-1185">Reference proteome</keyword>
<dbReference type="OrthoDB" id="300289at2759"/>
<feature type="domain" description="VPS9" evidence="1">
    <location>
        <begin position="105"/>
        <end position="264"/>
    </location>
</feature>
<dbReference type="Proteomes" id="UP000283530">
    <property type="component" value="Unassembled WGS sequence"/>
</dbReference>
<dbReference type="Gene3D" id="1.10.246.120">
    <property type="match status" value="1"/>
</dbReference>
<dbReference type="GO" id="GO:0031267">
    <property type="term" value="F:small GTPase binding"/>
    <property type="evidence" value="ECO:0007669"/>
    <property type="project" value="TreeGrafter"/>
</dbReference>
<dbReference type="STRING" id="337451.A0A443PPL7"/>
<dbReference type="InterPro" id="IPR037191">
    <property type="entry name" value="VPS9_dom_sf"/>
</dbReference>
<dbReference type="GO" id="GO:0030139">
    <property type="term" value="C:endocytic vesicle"/>
    <property type="evidence" value="ECO:0007669"/>
    <property type="project" value="TreeGrafter"/>
</dbReference>
<dbReference type="GO" id="GO:0005085">
    <property type="term" value="F:guanyl-nucleotide exchange factor activity"/>
    <property type="evidence" value="ECO:0007669"/>
    <property type="project" value="InterPro"/>
</dbReference>
<protein>
    <submittedName>
        <fullName evidence="2">Vacuolar protein sorting-associated protein 9A isoform X2</fullName>
    </submittedName>
</protein>
<organism evidence="2 3">
    <name type="scientific">Cinnamomum micranthum f. kanehirae</name>
    <dbReference type="NCBI Taxonomy" id="337451"/>
    <lineage>
        <taxon>Eukaryota</taxon>
        <taxon>Viridiplantae</taxon>
        <taxon>Streptophyta</taxon>
        <taxon>Embryophyta</taxon>
        <taxon>Tracheophyta</taxon>
        <taxon>Spermatophyta</taxon>
        <taxon>Magnoliopsida</taxon>
        <taxon>Magnoliidae</taxon>
        <taxon>Laurales</taxon>
        <taxon>Lauraceae</taxon>
        <taxon>Cinnamomum</taxon>
    </lineage>
</organism>
<dbReference type="EMBL" id="QPKB01000009">
    <property type="protein sequence ID" value="RWR92720.1"/>
    <property type="molecule type" value="Genomic_DNA"/>
</dbReference>
<dbReference type="Pfam" id="PF02204">
    <property type="entry name" value="VPS9"/>
    <property type="match status" value="2"/>
</dbReference>
<dbReference type="AlphaFoldDB" id="A0A443PPL7"/>
<dbReference type="SUPFAM" id="SSF109993">
    <property type="entry name" value="VPS9 domain"/>
    <property type="match status" value="1"/>
</dbReference>
<comment type="caution">
    <text evidence="2">The sequence shown here is derived from an EMBL/GenBank/DDBJ whole genome shotgun (WGS) entry which is preliminary data.</text>
</comment>
<dbReference type="SMART" id="SM00167">
    <property type="entry name" value="VPS9"/>
    <property type="match status" value="1"/>
</dbReference>
<evidence type="ECO:0000259" key="1">
    <source>
        <dbReference type="PROSITE" id="PS51205"/>
    </source>
</evidence>
<evidence type="ECO:0000313" key="3">
    <source>
        <dbReference type="Proteomes" id="UP000283530"/>
    </source>
</evidence>
<accession>A0A443PPL7</accession>
<dbReference type="Gene3D" id="1.20.1050.80">
    <property type="entry name" value="VPS9 domain"/>
    <property type="match status" value="1"/>
</dbReference>
<dbReference type="InterPro" id="IPR003123">
    <property type="entry name" value="VPS9"/>
</dbReference>
<reference evidence="2 3" key="1">
    <citation type="journal article" date="2019" name="Nat. Plants">
        <title>Stout camphor tree genome fills gaps in understanding of flowering plant genome evolution.</title>
        <authorList>
            <person name="Chaw S.M."/>
            <person name="Liu Y.C."/>
            <person name="Wu Y.W."/>
            <person name="Wang H.Y."/>
            <person name="Lin C.I."/>
            <person name="Wu C.S."/>
            <person name="Ke H.M."/>
            <person name="Chang L.Y."/>
            <person name="Hsu C.Y."/>
            <person name="Yang H.T."/>
            <person name="Sudianto E."/>
            <person name="Hsu M.H."/>
            <person name="Wu K.P."/>
            <person name="Wang L.N."/>
            <person name="Leebens-Mack J.H."/>
            <person name="Tsai I.J."/>
        </authorList>
    </citation>
    <scope>NUCLEOTIDE SEQUENCE [LARGE SCALE GENOMIC DNA]</scope>
    <source>
        <strain evidence="3">cv. Chaw 1501</strain>
        <tissue evidence="2">Young leaves</tissue>
    </source>
</reference>
<dbReference type="GO" id="GO:0016192">
    <property type="term" value="P:vesicle-mediated transport"/>
    <property type="evidence" value="ECO:0007669"/>
    <property type="project" value="InterPro"/>
</dbReference>
<dbReference type="InterPro" id="IPR045046">
    <property type="entry name" value="Vps9-like"/>
</dbReference>
<dbReference type="InterPro" id="IPR041545">
    <property type="entry name" value="DUF5601"/>
</dbReference>
<dbReference type="PANTHER" id="PTHR23101">
    <property type="entry name" value="RAB GDP/GTP EXCHANGE FACTOR"/>
    <property type="match status" value="1"/>
</dbReference>
<evidence type="ECO:0000313" key="2">
    <source>
        <dbReference type="EMBL" id="RWR92720.1"/>
    </source>
</evidence>